<reference evidence="2 3" key="1">
    <citation type="submission" date="2017-05" db="EMBL/GenBank/DDBJ databases">
        <authorList>
            <person name="Song R."/>
            <person name="Chenine A.L."/>
            <person name="Ruprecht R.M."/>
        </authorList>
    </citation>
    <scope>NUCLEOTIDE SEQUENCE [LARGE SCALE GENOMIC DNA]</scope>
</reference>
<gene>
    <name evidence="2" type="ORF">NOXIFER_226</name>
</gene>
<accession>A0A1Y0SV50</accession>
<proteinExistence type="predicted"/>
<keyword evidence="1" id="KW-0812">Transmembrane</keyword>
<protein>
    <submittedName>
        <fullName evidence="2">Uncharacterized protein</fullName>
    </submittedName>
</protein>
<dbReference type="Proteomes" id="UP000224829">
    <property type="component" value="Segment"/>
</dbReference>
<evidence type="ECO:0000256" key="1">
    <source>
        <dbReference type="SAM" id="Phobius"/>
    </source>
</evidence>
<keyword evidence="1" id="KW-1133">Transmembrane helix</keyword>
<keyword evidence="3" id="KW-1185">Reference proteome</keyword>
<feature type="transmembrane region" description="Helical" evidence="1">
    <location>
        <begin position="6"/>
        <end position="28"/>
    </location>
</feature>
<name>A0A1Y0SV50_9CAUD</name>
<keyword evidence="1" id="KW-0472">Membrane</keyword>
<sequence>MGIVVTLRDIIALGLIGLLLLFIVYLYAQHKYTNWRLKRHERKEARRVQQAMVDIAKE</sequence>
<evidence type="ECO:0000313" key="2">
    <source>
        <dbReference type="EMBL" id="ARV77391.1"/>
    </source>
</evidence>
<evidence type="ECO:0000313" key="3">
    <source>
        <dbReference type="Proteomes" id="UP000224829"/>
    </source>
</evidence>
<organism evidence="2 3">
    <name type="scientific">Pseudomonas phage Noxifer</name>
    <dbReference type="NCBI Taxonomy" id="2006684"/>
    <lineage>
        <taxon>Viruses</taxon>
        <taxon>Duplodnaviria</taxon>
        <taxon>Heunggongvirae</taxon>
        <taxon>Uroviricota</taxon>
        <taxon>Caudoviricetes</taxon>
        <taxon>Chimalliviridae</taxon>
        <taxon>Noxifervirus</taxon>
        <taxon>Noxifervirus noxifer</taxon>
    </lineage>
</organism>
<dbReference type="EMBL" id="MF063068">
    <property type="protein sequence ID" value="ARV77391.1"/>
    <property type="molecule type" value="Genomic_DNA"/>
</dbReference>